<evidence type="ECO:0000256" key="6">
    <source>
        <dbReference type="ARBA" id="ARBA00022840"/>
    </source>
</evidence>
<dbReference type="InterPro" id="IPR011009">
    <property type="entry name" value="Kinase-like_dom_sf"/>
</dbReference>
<keyword evidence="3" id="KW-0808">Transferase</keyword>
<evidence type="ECO:0000256" key="5">
    <source>
        <dbReference type="ARBA" id="ARBA00022777"/>
    </source>
</evidence>
<dbReference type="PROSITE" id="PS50011">
    <property type="entry name" value="PROTEIN_KINASE_DOM"/>
    <property type="match status" value="1"/>
</dbReference>
<keyword evidence="7" id="KW-1133">Transmembrane helix</keyword>
<sequence length="495" mass="52992">MRLTVTEGMDFAGYRIERRLGMGGMGTVFLAQHPRLPRKDALKILSDGHTGDPVFRARFLREASIAASLHHPNLVAVRDRGQHSGRLWIAMQYVEGVDLAQLIRRGPAALPLERVVRIITEVAKGVDALHRTGLLHRDVKPANILVAEQDGRPDRVLVTDFGIARSADEPTTSTGAGLSATPAYAAPEQISGGPVDHRTDVYALGCVLYELLTGSVPFARDTPAAVLYAHLHEPPPTLENAGTPPGFDEVIGTALAKNPAERFASCGALAAAAEAAAQGTVRIPAAGRPPRRASRRRRLMIGAAAASAVLVAVATAVLVGFGRDGSAEQASSATPLGPQTGVDAVSWGAYTYVAQAFPELLPASQFGTGYQEMFACRTVDERDKDVSVDVFVPVGRIFCQGNREPVISLDVVCNADRSPIAPPVTFDRAEGDEHWTRPSGTGNLHWGTALGREDKIVGHLRLYFDDPGRNFCYIVVTGSPTGAELRARWWTEAPL</sequence>
<dbReference type="Proteomes" id="UP001432062">
    <property type="component" value="Chromosome"/>
</dbReference>
<evidence type="ECO:0000256" key="2">
    <source>
        <dbReference type="ARBA" id="ARBA00022527"/>
    </source>
</evidence>
<evidence type="ECO:0000256" key="7">
    <source>
        <dbReference type="SAM" id="Phobius"/>
    </source>
</evidence>
<evidence type="ECO:0000259" key="8">
    <source>
        <dbReference type="PROSITE" id="PS50011"/>
    </source>
</evidence>
<dbReference type="Pfam" id="PF00069">
    <property type="entry name" value="Pkinase"/>
    <property type="match status" value="1"/>
</dbReference>
<dbReference type="InterPro" id="IPR000719">
    <property type="entry name" value="Prot_kinase_dom"/>
</dbReference>
<dbReference type="EMBL" id="CP109441">
    <property type="protein sequence ID" value="WUV51440.1"/>
    <property type="molecule type" value="Genomic_DNA"/>
</dbReference>
<dbReference type="PROSITE" id="PS00108">
    <property type="entry name" value="PROTEIN_KINASE_ST"/>
    <property type="match status" value="1"/>
</dbReference>
<evidence type="ECO:0000313" key="9">
    <source>
        <dbReference type="EMBL" id="WUV51440.1"/>
    </source>
</evidence>
<feature type="transmembrane region" description="Helical" evidence="7">
    <location>
        <begin position="299"/>
        <end position="321"/>
    </location>
</feature>
<reference evidence="9" key="1">
    <citation type="submission" date="2022-10" db="EMBL/GenBank/DDBJ databases">
        <title>The complete genomes of actinobacterial strains from the NBC collection.</title>
        <authorList>
            <person name="Joergensen T.S."/>
            <person name="Alvarez Arevalo M."/>
            <person name="Sterndorff E.B."/>
            <person name="Faurdal D."/>
            <person name="Vuksanovic O."/>
            <person name="Mourched A.-S."/>
            <person name="Charusanti P."/>
            <person name="Shaw S."/>
            <person name="Blin K."/>
            <person name="Weber T."/>
        </authorList>
    </citation>
    <scope>NUCLEOTIDE SEQUENCE</scope>
    <source>
        <strain evidence="9">NBC_01482</strain>
    </source>
</reference>
<name>A0ABZ1ZBG7_9NOCA</name>
<dbReference type="SMART" id="SM00220">
    <property type="entry name" value="S_TKc"/>
    <property type="match status" value="1"/>
</dbReference>
<gene>
    <name evidence="9" type="ORF">OG563_45855</name>
</gene>
<evidence type="ECO:0000256" key="4">
    <source>
        <dbReference type="ARBA" id="ARBA00022741"/>
    </source>
</evidence>
<dbReference type="Gene3D" id="1.10.510.10">
    <property type="entry name" value="Transferase(Phosphotransferase) domain 1"/>
    <property type="match status" value="1"/>
</dbReference>
<dbReference type="InterPro" id="IPR008271">
    <property type="entry name" value="Ser/Thr_kinase_AS"/>
</dbReference>
<evidence type="ECO:0000256" key="3">
    <source>
        <dbReference type="ARBA" id="ARBA00022679"/>
    </source>
</evidence>
<protein>
    <recommendedName>
        <fullName evidence="1">non-specific serine/threonine protein kinase</fullName>
        <ecNumber evidence="1">2.7.11.1</ecNumber>
    </recommendedName>
</protein>
<keyword evidence="5 9" id="KW-0418">Kinase</keyword>
<feature type="domain" description="Protein kinase" evidence="8">
    <location>
        <begin position="14"/>
        <end position="281"/>
    </location>
</feature>
<dbReference type="SUPFAM" id="SSF56112">
    <property type="entry name" value="Protein kinase-like (PK-like)"/>
    <property type="match status" value="1"/>
</dbReference>
<dbReference type="Gene3D" id="3.30.200.20">
    <property type="entry name" value="Phosphorylase Kinase, domain 1"/>
    <property type="match status" value="1"/>
</dbReference>
<keyword evidence="10" id="KW-1185">Reference proteome</keyword>
<evidence type="ECO:0000256" key="1">
    <source>
        <dbReference type="ARBA" id="ARBA00012513"/>
    </source>
</evidence>
<keyword evidence="2 9" id="KW-0723">Serine/threonine-protein kinase</keyword>
<dbReference type="GO" id="GO:0004674">
    <property type="term" value="F:protein serine/threonine kinase activity"/>
    <property type="evidence" value="ECO:0007669"/>
    <property type="project" value="UniProtKB-KW"/>
</dbReference>
<keyword evidence="6" id="KW-0067">ATP-binding</keyword>
<organism evidence="9 10">
    <name type="scientific">Nocardia vinacea</name>
    <dbReference type="NCBI Taxonomy" id="96468"/>
    <lineage>
        <taxon>Bacteria</taxon>
        <taxon>Bacillati</taxon>
        <taxon>Actinomycetota</taxon>
        <taxon>Actinomycetes</taxon>
        <taxon>Mycobacteriales</taxon>
        <taxon>Nocardiaceae</taxon>
        <taxon>Nocardia</taxon>
    </lineage>
</organism>
<accession>A0ABZ1ZBG7</accession>
<dbReference type="CDD" id="cd14014">
    <property type="entry name" value="STKc_PknB_like"/>
    <property type="match status" value="1"/>
</dbReference>
<keyword evidence="7" id="KW-0812">Transmembrane</keyword>
<dbReference type="PANTHER" id="PTHR43289:SF6">
    <property type="entry name" value="SERINE_THREONINE-PROTEIN KINASE NEKL-3"/>
    <property type="match status" value="1"/>
</dbReference>
<keyword evidence="4" id="KW-0547">Nucleotide-binding</keyword>
<dbReference type="PANTHER" id="PTHR43289">
    <property type="entry name" value="MITOGEN-ACTIVATED PROTEIN KINASE KINASE KINASE 20-RELATED"/>
    <property type="match status" value="1"/>
</dbReference>
<keyword evidence="7" id="KW-0472">Membrane</keyword>
<evidence type="ECO:0000313" key="10">
    <source>
        <dbReference type="Proteomes" id="UP001432062"/>
    </source>
</evidence>
<proteinExistence type="predicted"/>
<dbReference type="EC" id="2.7.11.1" evidence="1"/>